<organism evidence="1">
    <name type="scientific">Muribaculaceae bacterium Z82</name>
    <dbReference type="NCBI Taxonomy" id="2304548"/>
    <lineage>
        <taxon>Bacteria</taxon>
        <taxon>Pseudomonadati</taxon>
        <taxon>Bacteroidota</taxon>
        <taxon>Bacteroidia</taxon>
        <taxon>Bacteroidales</taxon>
        <taxon>Muribaculaceae</taxon>
    </lineage>
</organism>
<dbReference type="EMBL" id="QWKH01000005">
    <property type="protein sequence ID" value="NBI33700.1"/>
    <property type="molecule type" value="Genomic_DNA"/>
</dbReference>
<dbReference type="AlphaFoldDB" id="A0A7C9JCJ6"/>
<proteinExistence type="predicted"/>
<sequence>MYMAHDALSNTEMQVSEFDPALLAAAEAQGVIFVAVDAAGDRQIVRACDVTPPSGVEGSFTLVEPVYVDDRMDAVLDVFDAMAALILPESATLSASEGATAPPRDPIEVFGEKLTALREITKAGESR</sequence>
<evidence type="ECO:0000313" key="1">
    <source>
        <dbReference type="EMBL" id="NBI33700.1"/>
    </source>
</evidence>
<reference evidence="1" key="1">
    <citation type="submission" date="2018-08" db="EMBL/GenBank/DDBJ databases">
        <title>Murine metabolic-syndrome-specific gut microbial biobank.</title>
        <authorList>
            <person name="Liu C."/>
        </authorList>
    </citation>
    <scope>NUCLEOTIDE SEQUENCE [LARGE SCALE GENOMIC DNA]</scope>
    <source>
        <strain evidence="1">Z82</strain>
    </source>
</reference>
<gene>
    <name evidence="1" type="ORF">D1639_01345</name>
</gene>
<comment type="caution">
    <text evidence="1">The sequence shown here is derived from an EMBL/GenBank/DDBJ whole genome shotgun (WGS) entry which is preliminary data.</text>
</comment>
<name>A0A7C9JCJ6_9BACT</name>
<protein>
    <submittedName>
        <fullName evidence="1">Uncharacterized protein</fullName>
    </submittedName>
</protein>
<accession>A0A7C9JCJ6</accession>